<keyword evidence="3" id="KW-0804">Transcription</keyword>
<evidence type="ECO:0000313" key="6">
    <source>
        <dbReference type="EMBL" id="MEE3850236.1"/>
    </source>
</evidence>
<dbReference type="PANTHER" id="PTHR33154">
    <property type="entry name" value="TRANSCRIPTIONAL REGULATOR, ARSR FAMILY"/>
    <property type="match status" value="1"/>
</dbReference>
<keyword evidence="2" id="KW-0238">DNA-binding</keyword>
<dbReference type="Gene3D" id="1.10.10.10">
    <property type="entry name" value="Winged helix-like DNA-binding domain superfamily/Winged helix DNA-binding domain"/>
    <property type="match status" value="1"/>
</dbReference>
<feature type="region of interest" description="Disordered" evidence="4">
    <location>
        <begin position="81"/>
        <end position="104"/>
    </location>
</feature>
<dbReference type="Proteomes" id="UP001347146">
    <property type="component" value="Unassembled WGS sequence"/>
</dbReference>
<dbReference type="SMART" id="SM00418">
    <property type="entry name" value="HTH_ARSR"/>
    <property type="match status" value="1"/>
</dbReference>
<name>A0ABU7MCF1_9ACTN</name>
<evidence type="ECO:0000256" key="4">
    <source>
        <dbReference type="SAM" id="MobiDB-lite"/>
    </source>
</evidence>
<protein>
    <submittedName>
        <fullName evidence="6">Metalloregulator ArsR/SmtB family transcription factor</fullName>
    </submittedName>
</protein>
<feature type="domain" description="HTH arsR-type" evidence="5">
    <location>
        <begin position="1"/>
        <end position="94"/>
    </location>
</feature>
<evidence type="ECO:0000313" key="7">
    <source>
        <dbReference type="Proteomes" id="UP001347146"/>
    </source>
</evidence>
<proteinExistence type="predicted"/>
<dbReference type="PANTHER" id="PTHR33154:SF33">
    <property type="entry name" value="TRANSCRIPTIONAL REPRESSOR SDPR"/>
    <property type="match status" value="1"/>
</dbReference>
<accession>A0ABU7MCF1</accession>
<evidence type="ECO:0000256" key="2">
    <source>
        <dbReference type="ARBA" id="ARBA00023125"/>
    </source>
</evidence>
<dbReference type="InterPro" id="IPR051081">
    <property type="entry name" value="HTH_MetalResp_TranReg"/>
</dbReference>
<gene>
    <name evidence="6" type="ORF">VZC37_07815</name>
</gene>
<comment type="caution">
    <text evidence="6">The sequence shown here is derived from an EMBL/GenBank/DDBJ whole genome shotgun (WGS) entry which is preliminary data.</text>
</comment>
<keyword evidence="1" id="KW-0805">Transcription regulation</keyword>
<organism evidence="6 7">
    <name type="scientific">Gordonia sesuvii</name>
    <dbReference type="NCBI Taxonomy" id="3116777"/>
    <lineage>
        <taxon>Bacteria</taxon>
        <taxon>Bacillati</taxon>
        <taxon>Actinomycetota</taxon>
        <taxon>Actinomycetes</taxon>
        <taxon>Mycobacteriales</taxon>
        <taxon>Gordoniaceae</taxon>
        <taxon>Gordonia</taxon>
    </lineage>
</organism>
<dbReference type="InterPro" id="IPR036390">
    <property type="entry name" value="WH_DNA-bd_sf"/>
</dbReference>
<sequence>MADVFRALDDETRRLVLDELAARDGQSLFEICSSLAMHHGVTLTRQAISQHLATLEAAGLIATERRGRTKFHYFTPGPLREITRRWPPDDDGTSRDPGEANRKE</sequence>
<dbReference type="InterPro" id="IPR036388">
    <property type="entry name" value="WH-like_DNA-bd_sf"/>
</dbReference>
<dbReference type="SUPFAM" id="SSF46785">
    <property type="entry name" value="Winged helix' DNA-binding domain"/>
    <property type="match status" value="1"/>
</dbReference>
<evidence type="ECO:0000259" key="5">
    <source>
        <dbReference type="PROSITE" id="PS50987"/>
    </source>
</evidence>
<dbReference type="Pfam" id="PF12840">
    <property type="entry name" value="HTH_20"/>
    <property type="match status" value="1"/>
</dbReference>
<dbReference type="CDD" id="cd00090">
    <property type="entry name" value="HTH_ARSR"/>
    <property type="match status" value="1"/>
</dbReference>
<evidence type="ECO:0000256" key="1">
    <source>
        <dbReference type="ARBA" id="ARBA00023015"/>
    </source>
</evidence>
<dbReference type="RefSeq" id="WP_330431911.1">
    <property type="nucleotide sequence ID" value="NZ_JAZDUF010000002.1"/>
</dbReference>
<dbReference type="PROSITE" id="PS50987">
    <property type="entry name" value="HTH_ARSR_2"/>
    <property type="match status" value="1"/>
</dbReference>
<keyword evidence="7" id="KW-1185">Reference proteome</keyword>
<dbReference type="EMBL" id="JAZDUF010000002">
    <property type="protein sequence ID" value="MEE3850236.1"/>
    <property type="molecule type" value="Genomic_DNA"/>
</dbReference>
<reference evidence="6 7" key="1">
    <citation type="submission" date="2024-01" db="EMBL/GenBank/DDBJ databases">
        <title>Draft genome sequence of Gordonia sp. LSe1-13.</title>
        <authorList>
            <person name="Suphannarot A."/>
            <person name="Mingma R."/>
        </authorList>
    </citation>
    <scope>NUCLEOTIDE SEQUENCE [LARGE SCALE GENOMIC DNA]</scope>
    <source>
        <strain evidence="6 7">LSe1-13</strain>
    </source>
</reference>
<dbReference type="InterPro" id="IPR011991">
    <property type="entry name" value="ArsR-like_HTH"/>
</dbReference>
<evidence type="ECO:0000256" key="3">
    <source>
        <dbReference type="ARBA" id="ARBA00023163"/>
    </source>
</evidence>
<dbReference type="InterPro" id="IPR001845">
    <property type="entry name" value="HTH_ArsR_DNA-bd_dom"/>
</dbReference>